<proteinExistence type="predicted"/>
<name>A0A7D5BGM3_9CAUD</name>
<keyword evidence="2" id="KW-1185">Reference proteome</keyword>
<evidence type="ECO:0000313" key="2">
    <source>
        <dbReference type="Proteomes" id="UP000509379"/>
    </source>
</evidence>
<sequence>MTAKKKPITDPALASWDALNAAVMQMDEKQAQALLKKELAGRKRTMFVKRIHSRINKLRADRERAELEEQIK</sequence>
<organism evidence="1 2">
    <name type="scientific">Stenotrophomonas phage vB_SmaS-AXL_3</name>
    <dbReference type="NCBI Taxonomy" id="2740427"/>
    <lineage>
        <taxon>Viruses</taxon>
        <taxon>Duplodnaviria</taxon>
        <taxon>Heunggongvirae</taxon>
        <taxon>Uroviricota</taxon>
        <taxon>Caudoviricetes</taxon>
        <taxon>Axeltriavirus</taxon>
        <taxon>Axeltriavirus AXL3</taxon>
    </lineage>
</organism>
<dbReference type="EMBL" id="MT536174">
    <property type="protein sequence ID" value="QKW95617.1"/>
    <property type="molecule type" value="Genomic_DNA"/>
</dbReference>
<gene>
    <name evidence="1" type="ORF">AXL3_42</name>
</gene>
<protein>
    <submittedName>
        <fullName evidence="1">Uncharacterized protein</fullName>
    </submittedName>
</protein>
<reference evidence="1" key="1">
    <citation type="submission" date="2020-05" db="EMBL/GenBank/DDBJ databases">
        <title>Isolation and characterization of the novel bacteriophage AXL3 against Stenotrophomonas maltophilia.</title>
        <authorList>
            <person name="McCutcheon J.G."/>
            <person name="Lin A."/>
            <person name="Dennis J."/>
        </authorList>
    </citation>
    <scope>NUCLEOTIDE SEQUENCE [LARGE SCALE GENOMIC DNA]</scope>
</reference>
<dbReference type="Proteomes" id="UP000509379">
    <property type="component" value="Segment"/>
</dbReference>
<evidence type="ECO:0000313" key="1">
    <source>
        <dbReference type="EMBL" id="QKW95617.1"/>
    </source>
</evidence>
<accession>A0A7D5BGM3</accession>